<dbReference type="InterPro" id="IPR000477">
    <property type="entry name" value="RT_dom"/>
</dbReference>
<gene>
    <name evidence="11" type="ORF">GA0070561_6053</name>
</gene>
<feature type="domain" description="Reverse transcriptase" evidence="10">
    <location>
        <begin position="55"/>
        <end position="300"/>
    </location>
</feature>
<dbReference type="GO" id="GO:0046872">
    <property type="term" value="F:metal ion binding"/>
    <property type="evidence" value="ECO:0007669"/>
    <property type="project" value="UniProtKB-KW"/>
</dbReference>
<evidence type="ECO:0000256" key="5">
    <source>
        <dbReference type="ARBA" id="ARBA00022842"/>
    </source>
</evidence>
<proteinExistence type="inferred from homology"/>
<dbReference type="GO" id="GO:0003723">
    <property type="term" value="F:RNA binding"/>
    <property type="evidence" value="ECO:0007669"/>
    <property type="project" value="InterPro"/>
</dbReference>
<evidence type="ECO:0000256" key="8">
    <source>
        <dbReference type="ARBA" id="ARBA00034120"/>
    </source>
</evidence>
<evidence type="ECO:0000256" key="9">
    <source>
        <dbReference type="ARBA" id="ARBA00048173"/>
    </source>
</evidence>
<accession>A0A1C4ZZ74</accession>
<dbReference type="GO" id="GO:0051607">
    <property type="term" value="P:defense response to virus"/>
    <property type="evidence" value="ECO:0007669"/>
    <property type="project" value="UniProtKB-KW"/>
</dbReference>
<evidence type="ECO:0000256" key="2">
    <source>
        <dbReference type="ARBA" id="ARBA00022679"/>
    </source>
</evidence>
<evidence type="ECO:0000259" key="10">
    <source>
        <dbReference type="PROSITE" id="PS50878"/>
    </source>
</evidence>
<evidence type="ECO:0000313" key="11">
    <source>
        <dbReference type="EMBL" id="SCF38302.1"/>
    </source>
</evidence>
<evidence type="ECO:0000256" key="3">
    <source>
        <dbReference type="ARBA" id="ARBA00022695"/>
    </source>
</evidence>
<evidence type="ECO:0000256" key="6">
    <source>
        <dbReference type="ARBA" id="ARBA00022918"/>
    </source>
</evidence>
<evidence type="ECO:0000256" key="7">
    <source>
        <dbReference type="ARBA" id="ARBA00023118"/>
    </source>
</evidence>
<dbReference type="PANTHER" id="PTHR34047:SF7">
    <property type="entry name" value="RNA-DIRECTED DNA POLYMERASE"/>
    <property type="match status" value="1"/>
</dbReference>
<reference evidence="11 12" key="1">
    <citation type="submission" date="2016-06" db="EMBL/GenBank/DDBJ databases">
        <authorList>
            <person name="Kjaerup R.B."/>
            <person name="Dalgaard T.S."/>
            <person name="Juul-Madsen H.R."/>
        </authorList>
    </citation>
    <scope>NUCLEOTIDE SEQUENCE [LARGE SCALE GENOMIC DNA]</scope>
    <source>
        <strain evidence="11 12">DSM 44871</strain>
    </source>
</reference>
<dbReference type="GO" id="GO:0003964">
    <property type="term" value="F:RNA-directed DNA polymerase activity"/>
    <property type="evidence" value="ECO:0007669"/>
    <property type="project" value="UniProtKB-KW"/>
</dbReference>
<evidence type="ECO:0000256" key="4">
    <source>
        <dbReference type="ARBA" id="ARBA00022723"/>
    </source>
</evidence>
<keyword evidence="2" id="KW-0808">Transferase</keyword>
<organism evidence="11 12">
    <name type="scientific">Micromonospora saelicesensis</name>
    <dbReference type="NCBI Taxonomy" id="285676"/>
    <lineage>
        <taxon>Bacteria</taxon>
        <taxon>Bacillati</taxon>
        <taxon>Actinomycetota</taxon>
        <taxon>Actinomycetes</taxon>
        <taxon>Micromonosporales</taxon>
        <taxon>Micromonosporaceae</taxon>
        <taxon>Micromonospora</taxon>
    </lineage>
</organism>
<dbReference type="Pfam" id="PF00078">
    <property type="entry name" value="RVT_1"/>
    <property type="match status" value="1"/>
</dbReference>
<dbReference type="PROSITE" id="PS50878">
    <property type="entry name" value="RT_POL"/>
    <property type="match status" value="1"/>
</dbReference>
<keyword evidence="5" id="KW-0460">Magnesium</keyword>
<keyword evidence="6 11" id="KW-0695">RNA-directed DNA polymerase</keyword>
<evidence type="ECO:0000313" key="12">
    <source>
        <dbReference type="Proteomes" id="UP000198864"/>
    </source>
</evidence>
<dbReference type="InterPro" id="IPR043502">
    <property type="entry name" value="DNA/RNA_pol_sf"/>
</dbReference>
<dbReference type="PRINTS" id="PR00866">
    <property type="entry name" value="RNADNAPOLMS"/>
</dbReference>
<protein>
    <recommendedName>
        <fullName evidence="1">RNA-directed DNA polymerase</fullName>
        <ecNumber evidence="1">2.7.7.49</ecNumber>
    </recommendedName>
</protein>
<keyword evidence="7" id="KW-0051">Antiviral defense</keyword>
<comment type="similarity">
    <text evidence="8">Belongs to the bacterial reverse transcriptase family.</text>
</comment>
<comment type="catalytic activity">
    <reaction evidence="9">
        <text>DNA(n) + a 2'-deoxyribonucleoside 5'-triphosphate = DNA(n+1) + diphosphate</text>
        <dbReference type="Rhea" id="RHEA:22508"/>
        <dbReference type="Rhea" id="RHEA-COMP:17339"/>
        <dbReference type="Rhea" id="RHEA-COMP:17340"/>
        <dbReference type="ChEBI" id="CHEBI:33019"/>
        <dbReference type="ChEBI" id="CHEBI:61560"/>
        <dbReference type="ChEBI" id="CHEBI:173112"/>
        <dbReference type="EC" id="2.7.7.49"/>
    </reaction>
</comment>
<evidence type="ECO:0000256" key="1">
    <source>
        <dbReference type="ARBA" id="ARBA00012493"/>
    </source>
</evidence>
<dbReference type="Proteomes" id="UP000198864">
    <property type="component" value="Unassembled WGS sequence"/>
</dbReference>
<dbReference type="CDD" id="cd03487">
    <property type="entry name" value="RT_Bac_retron_II"/>
    <property type="match status" value="1"/>
</dbReference>
<dbReference type="PANTHER" id="PTHR34047">
    <property type="entry name" value="NUCLEAR INTRON MATURASE 1, MITOCHONDRIAL-RELATED"/>
    <property type="match status" value="1"/>
</dbReference>
<name>A0A1C4ZZ74_9ACTN</name>
<dbReference type="SUPFAM" id="SSF56672">
    <property type="entry name" value="DNA/RNA polymerases"/>
    <property type="match status" value="1"/>
</dbReference>
<keyword evidence="4" id="KW-0479">Metal-binding</keyword>
<sequence length="384" mass="43435">MTIGSPHLYRRDGRAEGKPEALLDAALAQAYAVEANGLAAVLTLNHLAVRTGVSYNYLRGIVSRTFDPYADLVIERRNGRKMRPISVPDPPLMRVQRWILHRIASRIPVHTDSYAYQAGSSIRACAMRHAGARWLVKLDIRNFFETINERQVFSLFHEAGYVRLVSLELARLCTRSAAHASHVDVRHFGGDVRDRVIQSYNQPVLGFVPQGAPTSGALANAIFHELDVTFSTLAHRERMVYTRYADDLTFSSIEEFDRSRAAQLIRKVGSELRSEGFSLHQQKTRIVPPGGRKLVLGLLVDRDDVRLSRSMRSRIAENVRGVEKFGLATHVLHRRFSSLDGFVRHVSGLLAFATDVEPGWARHMSKRWQAALRANNWLDFTFNR</sequence>
<keyword evidence="3" id="KW-0548">Nucleotidyltransferase</keyword>
<dbReference type="InterPro" id="IPR051083">
    <property type="entry name" value="GrpII_Intron_Splice-Mob/Def"/>
</dbReference>
<dbReference type="EC" id="2.7.7.49" evidence="1"/>
<dbReference type="InterPro" id="IPR000123">
    <property type="entry name" value="Reverse_transcriptase_msDNA"/>
</dbReference>
<dbReference type="AlphaFoldDB" id="A0A1C4ZZ74"/>
<dbReference type="RefSeq" id="WP_091407211.1">
    <property type="nucleotide sequence ID" value="NZ_FMCR01000007.1"/>
</dbReference>
<dbReference type="EMBL" id="FMCR01000007">
    <property type="protein sequence ID" value="SCF38302.1"/>
    <property type="molecule type" value="Genomic_DNA"/>
</dbReference>